<feature type="domain" description="Rhodanese" evidence="1">
    <location>
        <begin position="52"/>
        <end position="166"/>
    </location>
</feature>
<gene>
    <name evidence="2" type="ORF">EJB05_25564</name>
</gene>
<dbReference type="InterPro" id="IPR044684">
    <property type="entry name" value="STR17/STR18/HARC1-like"/>
</dbReference>
<comment type="caution">
    <text evidence="2">The sequence shown here is derived from an EMBL/GenBank/DDBJ whole genome shotgun (WGS) entry which is preliminary data.</text>
</comment>
<dbReference type="SUPFAM" id="SSF52821">
    <property type="entry name" value="Rhodanese/Cell cycle control phosphatase"/>
    <property type="match status" value="1"/>
</dbReference>
<dbReference type="PANTHER" id="PTHR44542">
    <property type="entry name" value="THIOSULFATE SULFURTRANSFERASE 18"/>
    <property type="match status" value="1"/>
</dbReference>
<evidence type="ECO:0000313" key="3">
    <source>
        <dbReference type="Proteomes" id="UP000324897"/>
    </source>
</evidence>
<sequence length="171" mass="18667">MKEGAIIRHLVESMHPSLVLNNSTDMYCSCSSESSAVALVTVDVTTARELMASAGHRYLDVRTEEELSKGHLDNSLNVPYMFNTPQGKHLASVVKFNAWAGREKNPLYVEQVASLFSKEEHIVVGCQSGKRSELACVDLLAAGFKNVKNMGGGYAAWLQNGFSVHNPQHTG</sequence>
<dbReference type="PANTHER" id="PTHR44542:SF24">
    <property type="entry name" value="OS02G0102300 PROTEIN"/>
    <property type="match status" value="1"/>
</dbReference>
<reference evidence="2 3" key="1">
    <citation type="journal article" date="2019" name="Sci. Rep.">
        <title>A high-quality genome of Eragrostis curvula grass provides insights into Poaceae evolution and supports new strategies to enhance forage quality.</title>
        <authorList>
            <person name="Carballo J."/>
            <person name="Santos B.A.C.M."/>
            <person name="Zappacosta D."/>
            <person name="Garbus I."/>
            <person name="Selva J.P."/>
            <person name="Gallo C.A."/>
            <person name="Diaz A."/>
            <person name="Albertini E."/>
            <person name="Caccamo M."/>
            <person name="Echenique V."/>
        </authorList>
    </citation>
    <scope>NUCLEOTIDE SEQUENCE [LARGE SCALE GENOMIC DNA]</scope>
    <source>
        <strain evidence="3">cv. Victoria</strain>
        <tissue evidence="2">Leaf</tissue>
    </source>
</reference>
<dbReference type="InterPro" id="IPR001763">
    <property type="entry name" value="Rhodanese-like_dom"/>
</dbReference>
<dbReference type="Proteomes" id="UP000324897">
    <property type="component" value="Chromosome 1"/>
</dbReference>
<dbReference type="Pfam" id="PF00581">
    <property type="entry name" value="Rhodanese"/>
    <property type="match status" value="1"/>
</dbReference>
<dbReference type="Gene3D" id="3.40.250.10">
    <property type="entry name" value="Rhodanese-like domain"/>
    <property type="match status" value="1"/>
</dbReference>
<dbReference type="OrthoDB" id="566238at2759"/>
<accession>A0A5J9VE65</accession>
<evidence type="ECO:0000313" key="2">
    <source>
        <dbReference type="EMBL" id="TVU33731.1"/>
    </source>
</evidence>
<keyword evidence="3" id="KW-1185">Reference proteome</keyword>
<dbReference type="EMBL" id="RWGY01000011">
    <property type="protein sequence ID" value="TVU33731.1"/>
    <property type="molecule type" value="Genomic_DNA"/>
</dbReference>
<dbReference type="Gramene" id="TVU33731">
    <property type="protein sequence ID" value="TVU33731"/>
    <property type="gene ID" value="EJB05_25564"/>
</dbReference>
<dbReference type="GO" id="GO:0003824">
    <property type="term" value="F:catalytic activity"/>
    <property type="evidence" value="ECO:0007669"/>
    <property type="project" value="InterPro"/>
</dbReference>
<dbReference type="CDD" id="cd00158">
    <property type="entry name" value="RHOD"/>
    <property type="match status" value="1"/>
</dbReference>
<proteinExistence type="predicted"/>
<dbReference type="AlphaFoldDB" id="A0A5J9VE65"/>
<evidence type="ECO:0000259" key="1">
    <source>
        <dbReference type="PROSITE" id="PS50206"/>
    </source>
</evidence>
<protein>
    <recommendedName>
        <fullName evidence="1">Rhodanese domain-containing protein</fullName>
    </recommendedName>
</protein>
<dbReference type="InterPro" id="IPR036873">
    <property type="entry name" value="Rhodanese-like_dom_sf"/>
</dbReference>
<organism evidence="2 3">
    <name type="scientific">Eragrostis curvula</name>
    <name type="common">weeping love grass</name>
    <dbReference type="NCBI Taxonomy" id="38414"/>
    <lineage>
        <taxon>Eukaryota</taxon>
        <taxon>Viridiplantae</taxon>
        <taxon>Streptophyta</taxon>
        <taxon>Embryophyta</taxon>
        <taxon>Tracheophyta</taxon>
        <taxon>Spermatophyta</taxon>
        <taxon>Magnoliopsida</taxon>
        <taxon>Liliopsida</taxon>
        <taxon>Poales</taxon>
        <taxon>Poaceae</taxon>
        <taxon>PACMAD clade</taxon>
        <taxon>Chloridoideae</taxon>
        <taxon>Eragrostideae</taxon>
        <taxon>Eragrostidinae</taxon>
        <taxon>Eragrostis</taxon>
    </lineage>
</organism>
<name>A0A5J9VE65_9POAL</name>
<dbReference type="SMART" id="SM00450">
    <property type="entry name" value="RHOD"/>
    <property type="match status" value="1"/>
</dbReference>
<dbReference type="PROSITE" id="PS50206">
    <property type="entry name" value="RHODANESE_3"/>
    <property type="match status" value="1"/>
</dbReference>